<accession>A0A8X6Q0Y3</accession>
<reference evidence="1" key="1">
    <citation type="submission" date="2020-08" db="EMBL/GenBank/DDBJ databases">
        <title>Multicomponent nature underlies the extraordinary mechanical properties of spider dragline silk.</title>
        <authorList>
            <person name="Kono N."/>
            <person name="Nakamura H."/>
            <person name="Mori M."/>
            <person name="Yoshida Y."/>
            <person name="Ohtoshi R."/>
            <person name="Malay A.D."/>
            <person name="Moran D.A.P."/>
            <person name="Tomita M."/>
            <person name="Numata K."/>
            <person name="Arakawa K."/>
        </authorList>
    </citation>
    <scope>NUCLEOTIDE SEQUENCE</scope>
</reference>
<sequence length="87" mass="10021">MTTRLPRPLDISQAPQLKNNPFIYAYINDLLCGNDFSPMNLDEMIWYETLDISQAPRLENNPFAYTCINNPFCRNVFSPMDPDGAFV</sequence>
<protein>
    <submittedName>
        <fullName evidence="1">Uncharacterized protein</fullName>
    </submittedName>
</protein>
<comment type="caution">
    <text evidence="1">The sequence shown here is derived from an EMBL/GenBank/DDBJ whole genome shotgun (WGS) entry which is preliminary data.</text>
</comment>
<proteinExistence type="predicted"/>
<evidence type="ECO:0000313" key="2">
    <source>
        <dbReference type="Proteomes" id="UP000887013"/>
    </source>
</evidence>
<gene>
    <name evidence="1" type="ORF">NPIL_266691</name>
</gene>
<dbReference type="AlphaFoldDB" id="A0A8X6Q0Y3"/>
<organism evidence="1 2">
    <name type="scientific">Nephila pilipes</name>
    <name type="common">Giant wood spider</name>
    <name type="synonym">Nephila maculata</name>
    <dbReference type="NCBI Taxonomy" id="299642"/>
    <lineage>
        <taxon>Eukaryota</taxon>
        <taxon>Metazoa</taxon>
        <taxon>Ecdysozoa</taxon>
        <taxon>Arthropoda</taxon>
        <taxon>Chelicerata</taxon>
        <taxon>Arachnida</taxon>
        <taxon>Araneae</taxon>
        <taxon>Araneomorphae</taxon>
        <taxon>Entelegynae</taxon>
        <taxon>Araneoidea</taxon>
        <taxon>Nephilidae</taxon>
        <taxon>Nephila</taxon>
    </lineage>
</organism>
<evidence type="ECO:0000313" key="1">
    <source>
        <dbReference type="EMBL" id="GFU00381.1"/>
    </source>
</evidence>
<dbReference type="Proteomes" id="UP000887013">
    <property type="component" value="Unassembled WGS sequence"/>
</dbReference>
<name>A0A8X6Q0Y3_NEPPI</name>
<dbReference type="EMBL" id="BMAW01027093">
    <property type="protein sequence ID" value="GFU00381.1"/>
    <property type="molecule type" value="Genomic_DNA"/>
</dbReference>
<keyword evidence="2" id="KW-1185">Reference proteome</keyword>